<reference evidence="1 2" key="1">
    <citation type="submission" date="2015-05" db="EMBL/GenBank/DDBJ databases">
        <title>Photobacterium galathea sp. nov.</title>
        <authorList>
            <person name="Machado H."/>
            <person name="Gram L."/>
        </authorList>
    </citation>
    <scope>NUCLEOTIDE SEQUENCE [LARGE SCALE GENOMIC DNA]</scope>
    <source>
        <strain evidence="1 2">CGMCC 1.12159</strain>
    </source>
</reference>
<dbReference type="OrthoDB" id="9812088at2"/>
<dbReference type="AlphaFoldDB" id="A0A0J1HD65"/>
<keyword evidence="2" id="KW-1185">Reference proteome</keyword>
<dbReference type="Proteomes" id="UP000036097">
    <property type="component" value="Unassembled WGS sequence"/>
</dbReference>
<dbReference type="PATRIC" id="fig|1195763.3.peg.76"/>
<organism evidence="1 2">
    <name type="scientific">Photobacterium aquae</name>
    <dbReference type="NCBI Taxonomy" id="1195763"/>
    <lineage>
        <taxon>Bacteria</taxon>
        <taxon>Pseudomonadati</taxon>
        <taxon>Pseudomonadota</taxon>
        <taxon>Gammaproteobacteria</taxon>
        <taxon>Vibrionales</taxon>
        <taxon>Vibrionaceae</taxon>
        <taxon>Photobacterium</taxon>
    </lineage>
</organism>
<comment type="caution">
    <text evidence="1">The sequence shown here is derived from an EMBL/GenBank/DDBJ whole genome shotgun (WGS) entry which is preliminary data.</text>
</comment>
<gene>
    <name evidence="1" type="ORF">ABT56_00350</name>
</gene>
<accession>A0A0J1HD65</accession>
<dbReference type="RefSeq" id="WP_047876863.1">
    <property type="nucleotide sequence ID" value="NZ_LDOT01000001.1"/>
</dbReference>
<dbReference type="Pfam" id="PF07030">
    <property type="entry name" value="Phage_Mu_Gp36"/>
    <property type="match status" value="1"/>
</dbReference>
<dbReference type="STRING" id="1195763.ABT56_00350"/>
<protein>
    <recommendedName>
        <fullName evidence="3">Mu-like prophage FluMu protein gp36</fullName>
    </recommendedName>
</protein>
<dbReference type="InterPro" id="IPR009752">
    <property type="entry name" value="Phage_Mu_GpJ"/>
</dbReference>
<evidence type="ECO:0000313" key="1">
    <source>
        <dbReference type="EMBL" id="KLV09575.1"/>
    </source>
</evidence>
<name>A0A0J1HD65_9GAMM</name>
<evidence type="ECO:0000313" key="2">
    <source>
        <dbReference type="Proteomes" id="UP000036097"/>
    </source>
</evidence>
<dbReference type="EMBL" id="LDOT01000001">
    <property type="protein sequence ID" value="KLV09575.1"/>
    <property type="molecule type" value="Genomic_DNA"/>
</dbReference>
<evidence type="ECO:0008006" key="3">
    <source>
        <dbReference type="Google" id="ProtNLM"/>
    </source>
</evidence>
<sequence>MYCTRDDMVARFGEDELTELTDRDGNAGGIVDSVLNQVMDDASATIDGYLGGRYDLPLPVVPRVLTRTACDLSRYYLYDDQLGEEHQAAKRYAEAIGYMEKVGRGVLQLGLDRNHHQPVTHNTATMTSAGAVFSRQNGKGFI</sequence>
<proteinExistence type="predicted"/>